<dbReference type="GO" id="GO:0003700">
    <property type="term" value="F:DNA-binding transcription factor activity"/>
    <property type="evidence" value="ECO:0007669"/>
    <property type="project" value="InterPro"/>
</dbReference>
<evidence type="ECO:0000313" key="5">
    <source>
        <dbReference type="EMBL" id="THF66358.1"/>
    </source>
</evidence>
<dbReference type="InterPro" id="IPR011991">
    <property type="entry name" value="ArsR-like_HTH"/>
</dbReference>
<name>A0A4V3WCA1_9RHOO</name>
<evidence type="ECO:0000256" key="1">
    <source>
        <dbReference type="ARBA" id="ARBA00023015"/>
    </source>
</evidence>
<dbReference type="InterPro" id="IPR036388">
    <property type="entry name" value="WH-like_DNA-bd_sf"/>
</dbReference>
<dbReference type="EMBL" id="SSOC01000002">
    <property type="protein sequence ID" value="THF66358.1"/>
    <property type="molecule type" value="Genomic_DNA"/>
</dbReference>
<keyword evidence="1" id="KW-0805">Transcription regulation</keyword>
<dbReference type="SMART" id="SM00418">
    <property type="entry name" value="HTH_ARSR"/>
    <property type="match status" value="1"/>
</dbReference>
<dbReference type="AlphaFoldDB" id="A0A4V3WCA1"/>
<dbReference type="InterPro" id="IPR001845">
    <property type="entry name" value="HTH_ArsR_DNA-bd_dom"/>
</dbReference>
<dbReference type="OrthoDB" id="6957498at2"/>
<dbReference type="InterPro" id="IPR051011">
    <property type="entry name" value="Metal_resp_trans_reg"/>
</dbReference>
<keyword evidence="2" id="KW-0238">DNA-binding</keyword>
<proteinExistence type="predicted"/>
<sequence length="121" mass="13539">MNDPTQEALRTQAINSAIAVLDDPLFKALQETSRVAVLRQLMLLGRADVGQIAEKLPQERSVISRHLQLLLEAGIVRMERAGRHRIYEVDGPAIMHKFEVILREVGRLAPYCCPANGARNK</sequence>
<dbReference type="CDD" id="cd00090">
    <property type="entry name" value="HTH_ARSR"/>
    <property type="match status" value="1"/>
</dbReference>
<evidence type="ECO:0000313" key="6">
    <source>
        <dbReference type="Proteomes" id="UP000308430"/>
    </source>
</evidence>
<dbReference type="NCBIfam" id="NF033788">
    <property type="entry name" value="HTH_metalloreg"/>
    <property type="match status" value="1"/>
</dbReference>
<dbReference type="Pfam" id="PF01022">
    <property type="entry name" value="HTH_5"/>
    <property type="match status" value="1"/>
</dbReference>
<dbReference type="GO" id="GO:0003677">
    <property type="term" value="F:DNA binding"/>
    <property type="evidence" value="ECO:0007669"/>
    <property type="project" value="UniProtKB-KW"/>
</dbReference>
<feature type="domain" description="HTH arsR-type" evidence="4">
    <location>
        <begin position="14"/>
        <end position="109"/>
    </location>
</feature>
<gene>
    <name evidence="5" type="ORF">E6C76_05815</name>
</gene>
<dbReference type="SUPFAM" id="SSF46785">
    <property type="entry name" value="Winged helix' DNA-binding domain"/>
    <property type="match status" value="1"/>
</dbReference>
<evidence type="ECO:0000259" key="4">
    <source>
        <dbReference type="PROSITE" id="PS50987"/>
    </source>
</evidence>
<dbReference type="PANTHER" id="PTHR43132">
    <property type="entry name" value="ARSENICAL RESISTANCE OPERON REPRESSOR ARSR-RELATED"/>
    <property type="match status" value="1"/>
</dbReference>
<reference evidence="5 6" key="1">
    <citation type="submission" date="2019-04" db="EMBL/GenBank/DDBJ databases">
        <title>Azoarcus nasutitermitis sp. nov. isolated from termite nest.</title>
        <authorList>
            <person name="Lin S.-Y."/>
            <person name="Hameed A."/>
            <person name="Hsu Y.-H."/>
            <person name="Young C.-C."/>
        </authorList>
    </citation>
    <scope>NUCLEOTIDE SEQUENCE [LARGE SCALE GENOMIC DNA]</scope>
    <source>
        <strain evidence="5 6">CC-YHH838</strain>
    </source>
</reference>
<protein>
    <submittedName>
        <fullName evidence="5">Helix-turn-helix transcriptional regulator</fullName>
    </submittedName>
</protein>
<dbReference type="InterPro" id="IPR036390">
    <property type="entry name" value="WH_DNA-bd_sf"/>
</dbReference>
<keyword evidence="6" id="KW-1185">Reference proteome</keyword>
<keyword evidence="3" id="KW-0804">Transcription</keyword>
<dbReference type="PRINTS" id="PR00778">
    <property type="entry name" value="HTHARSR"/>
</dbReference>
<evidence type="ECO:0000256" key="2">
    <source>
        <dbReference type="ARBA" id="ARBA00023125"/>
    </source>
</evidence>
<comment type="caution">
    <text evidence="5">The sequence shown here is derived from an EMBL/GenBank/DDBJ whole genome shotgun (WGS) entry which is preliminary data.</text>
</comment>
<accession>A0A4V3WCA1</accession>
<dbReference type="PANTHER" id="PTHR43132:SF6">
    <property type="entry name" value="HTH-TYPE TRANSCRIPTIONAL REPRESSOR CZRA"/>
    <property type="match status" value="1"/>
</dbReference>
<dbReference type="PROSITE" id="PS50987">
    <property type="entry name" value="HTH_ARSR_2"/>
    <property type="match status" value="1"/>
</dbReference>
<evidence type="ECO:0000256" key="3">
    <source>
        <dbReference type="ARBA" id="ARBA00023163"/>
    </source>
</evidence>
<dbReference type="Proteomes" id="UP000308430">
    <property type="component" value="Unassembled WGS sequence"/>
</dbReference>
<dbReference type="Gene3D" id="1.10.10.10">
    <property type="entry name" value="Winged helix-like DNA-binding domain superfamily/Winged helix DNA-binding domain"/>
    <property type="match status" value="1"/>
</dbReference>
<organism evidence="5 6">
    <name type="scientific">Pseudothauera nasutitermitis</name>
    <dbReference type="NCBI Taxonomy" id="2565930"/>
    <lineage>
        <taxon>Bacteria</taxon>
        <taxon>Pseudomonadati</taxon>
        <taxon>Pseudomonadota</taxon>
        <taxon>Betaproteobacteria</taxon>
        <taxon>Rhodocyclales</taxon>
        <taxon>Zoogloeaceae</taxon>
        <taxon>Pseudothauera</taxon>
    </lineage>
</organism>
<dbReference type="RefSeq" id="WP_136347302.1">
    <property type="nucleotide sequence ID" value="NZ_SSOC01000002.1"/>
</dbReference>